<dbReference type="Gene3D" id="3.40.390.10">
    <property type="entry name" value="Collagenase (Catalytic Domain)"/>
    <property type="match status" value="1"/>
</dbReference>
<dbReference type="GO" id="GO:0006508">
    <property type="term" value="P:proteolysis"/>
    <property type="evidence" value="ECO:0007669"/>
    <property type="project" value="UniProtKB-KW"/>
</dbReference>
<dbReference type="Pfam" id="PF05572">
    <property type="entry name" value="Peptidase_M43"/>
    <property type="match status" value="1"/>
</dbReference>
<dbReference type="SUPFAM" id="SSF55486">
    <property type="entry name" value="Metalloproteases ('zincins'), catalytic domain"/>
    <property type="match status" value="1"/>
</dbReference>
<dbReference type="InterPro" id="IPR024079">
    <property type="entry name" value="MetalloPept_cat_dom_sf"/>
</dbReference>
<keyword evidence="7" id="KW-0482">Metalloprotease</keyword>
<feature type="domain" description="Peptidase M43 pregnancy-associated plasma-A" evidence="10">
    <location>
        <begin position="168"/>
        <end position="316"/>
    </location>
</feature>
<keyword evidence="8" id="KW-1015">Disulfide bond</keyword>
<dbReference type="NCBIfam" id="TIGR04183">
    <property type="entry name" value="Por_Secre_tail"/>
    <property type="match status" value="1"/>
</dbReference>
<dbReference type="Pfam" id="PF18962">
    <property type="entry name" value="Por_Secre_tail"/>
    <property type="match status" value="1"/>
</dbReference>
<dbReference type="InterPro" id="IPR008754">
    <property type="entry name" value="Peptidase_M43"/>
</dbReference>
<sequence>MKKTYAFLAAGILCASTAFAQSGNFSRCSAMEALHEQMQQDPQMKLRMDDIEAFTQRYAKNTANKRTAGVITIPVVVHVVYNTASQNISDCQIQSQMAVLNEDFRKLNADNAKTPALFAGVAADTEIQFVLATVDPNGNPTTGITRTQTRTKSFSTNNAIKYTSQGGKDAWNTSKYLNFWTAPKLSSQGQQLLGYGQFPGGSAATDGVVMAYAAFGSRAKCPSGVYYTGYDLGRTTTHEVGHFLNLRHIWGDATCGNDQVSDTPTQQTANYGCPTFPHVTCSNQGDMTMNFMDYTDDPCMYMFTAGQKARMQAVLAPGGFRASLASSTAAAPVTSQTAQTTTEATRVMNIAPALVFPNPVKADMNVSYAVTAENANVQVEIYNILGALVGSYYEGSKPTGTHVFSISADNDTKFGALKNGMYICRIKGAEAGKVIRFIVER</sequence>
<comment type="similarity">
    <text evidence="1">Belongs to the peptidase M43B family.</text>
</comment>
<dbReference type="PANTHER" id="PTHR47466:SF1">
    <property type="entry name" value="METALLOPROTEASE MEP1 (AFU_ORTHOLOGUE AFUA_1G07730)-RELATED"/>
    <property type="match status" value="1"/>
</dbReference>
<evidence type="ECO:0000256" key="1">
    <source>
        <dbReference type="ARBA" id="ARBA00008721"/>
    </source>
</evidence>
<reference evidence="12 13" key="1">
    <citation type="submission" date="2019-09" db="EMBL/GenBank/DDBJ databases">
        <title>Genome sequence of Adhaeribacter sp. M2.</title>
        <authorList>
            <person name="Srinivasan S."/>
        </authorList>
    </citation>
    <scope>NUCLEOTIDE SEQUENCE [LARGE SCALE GENOMIC DNA]</scope>
    <source>
        <strain evidence="12 13">M2</strain>
    </source>
</reference>
<dbReference type="Gene3D" id="2.60.40.4070">
    <property type="match status" value="1"/>
</dbReference>
<dbReference type="EMBL" id="VTWT01000002">
    <property type="protein sequence ID" value="KAA9340682.1"/>
    <property type="molecule type" value="Genomic_DNA"/>
</dbReference>
<keyword evidence="4 9" id="KW-0732">Signal</keyword>
<evidence type="ECO:0000256" key="2">
    <source>
        <dbReference type="ARBA" id="ARBA00022670"/>
    </source>
</evidence>
<dbReference type="Proteomes" id="UP000326570">
    <property type="component" value="Unassembled WGS sequence"/>
</dbReference>
<evidence type="ECO:0000256" key="3">
    <source>
        <dbReference type="ARBA" id="ARBA00022723"/>
    </source>
</evidence>
<dbReference type="InterPro" id="IPR026444">
    <property type="entry name" value="Secre_tail"/>
</dbReference>
<keyword evidence="2" id="KW-0645">Protease</keyword>
<dbReference type="PANTHER" id="PTHR47466">
    <property type="match status" value="1"/>
</dbReference>
<evidence type="ECO:0000256" key="6">
    <source>
        <dbReference type="ARBA" id="ARBA00022833"/>
    </source>
</evidence>
<dbReference type="GO" id="GO:0008237">
    <property type="term" value="F:metallopeptidase activity"/>
    <property type="evidence" value="ECO:0007669"/>
    <property type="project" value="UniProtKB-KW"/>
</dbReference>
<gene>
    <name evidence="12" type="ORF">F0P94_04445</name>
</gene>
<dbReference type="GO" id="GO:0046872">
    <property type="term" value="F:metal ion binding"/>
    <property type="evidence" value="ECO:0007669"/>
    <property type="project" value="UniProtKB-KW"/>
</dbReference>
<evidence type="ECO:0000256" key="4">
    <source>
        <dbReference type="ARBA" id="ARBA00022729"/>
    </source>
</evidence>
<accession>A0A5N1J2C9</accession>
<evidence type="ECO:0000313" key="13">
    <source>
        <dbReference type="Proteomes" id="UP000326570"/>
    </source>
</evidence>
<evidence type="ECO:0000256" key="9">
    <source>
        <dbReference type="SAM" id="SignalP"/>
    </source>
</evidence>
<name>A0A5N1J2C9_9BACT</name>
<dbReference type="CDD" id="cd04275">
    <property type="entry name" value="ZnMc_pappalysin_like"/>
    <property type="match status" value="1"/>
</dbReference>
<feature type="chain" id="PRO_5024854395" evidence="9">
    <location>
        <begin position="21"/>
        <end position="441"/>
    </location>
</feature>
<keyword evidence="13" id="KW-1185">Reference proteome</keyword>
<feature type="signal peptide" evidence="9">
    <location>
        <begin position="1"/>
        <end position="20"/>
    </location>
</feature>
<evidence type="ECO:0000256" key="8">
    <source>
        <dbReference type="ARBA" id="ARBA00023157"/>
    </source>
</evidence>
<dbReference type="AlphaFoldDB" id="A0A5N1J2C9"/>
<protein>
    <submittedName>
        <fullName evidence="12">T9SS type A sorting domain-containing protein</fullName>
    </submittedName>
</protein>
<keyword evidence="5" id="KW-0378">Hydrolase</keyword>
<evidence type="ECO:0000259" key="11">
    <source>
        <dbReference type="Pfam" id="PF18962"/>
    </source>
</evidence>
<evidence type="ECO:0000259" key="10">
    <source>
        <dbReference type="Pfam" id="PF05572"/>
    </source>
</evidence>
<proteinExistence type="inferred from homology"/>
<feature type="domain" description="Secretion system C-terminal sorting" evidence="11">
    <location>
        <begin position="355"/>
        <end position="438"/>
    </location>
</feature>
<keyword evidence="3" id="KW-0479">Metal-binding</keyword>
<keyword evidence="6" id="KW-0862">Zinc</keyword>
<evidence type="ECO:0000256" key="5">
    <source>
        <dbReference type="ARBA" id="ARBA00022801"/>
    </source>
</evidence>
<dbReference type="RefSeq" id="WP_150902609.1">
    <property type="nucleotide sequence ID" value="NZ_VTWT01000002.1"/>
</dbReference>
<comment type="caution">
    <text evidence="12">The sequence shown here is derived from an EMBL/GenBank/DDBJ whole genome shotgun (WGS) entry which is preliminary data.</text>
</comment>
<evidence type="ECO:0000256" key="7">
    <source>
        <dbReference type="ARBA" id="ARBA00023049"/>
    </source>
</evidence>
<evidence type="ECO:0000313" key="12">
    <source>
        <dbReference type="EMBL" id="KAA9340682.1"/>
    </source>
</evidence>
<organism evidence="12 13">
    <name type="scientific">Adhaeribacter soli</name>
    <dbReference type="NCBI Taxonomy" id="2607655"/>
    <lineage>
        <taxon>Bacteria</taxon>
        <taxon>Pseudomonadati</taxon>
        <taxon>Bacteroidota</taxon>
        <taxon>Cytophagia</taxon>
        <taxon>Cytophagales</taxon>
        <taxon>Hymenobacteraceae</taxon>
        <taxon>Adhaeribacter</taxon>
    </lineage>
</organism>